<dbReference type="KEGG" id="fri:FraEuI1c_5037"/>
<feature type="compositionally biased region" description="Gly residues" evidence="1">
    <location>
        <begin position="49"/>
        <end position="61"/>
    </location>
</feature>
<organism evidence="2 3">
    <name type="scientific">Pseudofrankia inefficax (strain DSM 45817 / CECT 9037 / DDB 130130 / EuI1c)</name>
    <name type="common">Frankia inefficax</name>
    <dbReference type="NCBI Taxonomy" id="298654"/>
    <lineage>
        <taxon>Bacteria</taxon>
        <taxon>Bacillati</taxon>
        <taxon>Actinomycetota</taxon>
        <taxon>Actinomycetes</taxon>
        <taxon>Frankiales</taxon>
        <taxon>Frankiaceae</taxon>
        <taxon>Pseudofrankia</taxon>
    </lineage>
</organism>
<dbReference type="AlphaFoldDB" id="E3J4A7"/>
<keyword evidence="3" id="KW-1185">Reference proteome</keyword>
<protein>
    <submittedName>
        <fullName evidence="2">Uncharacterized protein</fullName>
    </submittedName>
</protein>
<evidence type="ECO:0000256" key="1">
    <source>
        <dbReference type="SAM" id="MobiDB-lite"/>
    </source>
</evidence>
<feature type="region of interest" description="Disordered" evidence="1">
    <location>
        <begin position="158"/>
        <end position="178"/>
    </location>
</feature>
<dbReference type="EMBL" id="CP002299">
    <property type="protein sequence ID" value="ADP83026.1"/>
    <property type="molecule type" value="Genomic_DNA"/>
</dbReference>
<evidence type="ECO:0000313" key="3">
    <source>
        <dbReference type="Proteomes" id="UP000002484"/>
    </source>
</evidence>
<feature type="compositionally biased region" description="Low complexity" evidence="1">
    <location>
        <begin position="36"/>
        <end position="48"/>
    </location>
</feature>
<accession>E3J4A7</accession>
<proteinExistence type="predicted"/>
<dbReference type="Proteomes" id="UP000002484">
    <property type="component" value="Chromosome"/>
</dbReference>
<gene>
    <name evidence="2" type="ordered locus">FraEuI1c_5037</name>
</gene>
<sequence>MIVAFESAQAAAAFADRHDLGRHVISPLVFDTGPLADPASPSPLAGDGPAAGSGPAGHGPAGPGPSAERGQSAGRGPAGIGPSAGNGQVEHSLGGHEPGGHGPSGRLRPVAGPARPAPNAADLPASNGGRPATALADPSRVDGCLASGGAAGLATPDGCGGTVDVQPPGLPGPADGDAVRPDAAAGERARLVGEYRRAIIALLALEPVPLTGLHGGGVTPGEARAYELGQLRHAQAVLAELARAWSPPPDRDQRIAR</sequence>
<dbReference type="HOGENOM" id="CLU_1080753_0_0_11"/>
<feature type="region of interest" description="Disordered" evidence="1">
    <location>
        <begin position="36"/>
        <end position="136"/>
    </location>
</feature>
<name>E3J4A7_PSEI1</name>
<evidence type="ECO:0000313" key="2">
    <source>
        <dbReference type="EMBL" id="ADP83026.1"/>
    </source>
</evidence>
<dbReference type="OrthoDB" id="10008261at2"/>
<dbReference type="RefSeq" id="WP_013426144.1">
    <property type="nucleotide sequence ID" value="NC_014666.1"/>
</dbReference>
<dbReference type="InParanoid" id="E3J4A7"/>
<reference evidence="2 3" key="1">
    <citation type="submission" date="2010-10" db="EMBL/GenBank/DDBJ databases">
        <title>Complete sequence of Frankia sp. EuI1c.</title>
        <authorList>
            <consortium name="US DOE Joint Genome Institute"/>
            <person name="Lucas S."/>
            <person name="Copeland A."/>
            <person name="Lapidus A."/>
            <person name="Cheng J.-F."/>
            <person name="Bruce D."/>
            <person name="Goodwin L."/>
            <person name="Pitluck S."/>
            <person name="Chertkov O."/>
            <person name="Detter J.C."/>
            <person name="Han C."/>
            <person name="Tapia R."/>
            <person name="Land M."/>
            <person name="Hauser L."/>
            <person name="Jeffries C."/>
            <person name="Kyrpides N."/>
            <person name="Ivanova N."/>
            <person name="Mikhailova N."/>
            <person name="Beauchemin N."/>
            <person name="Sen A."/>
            <person name="Sur S.A."/>
            <person name="Gtari M."/>
            <person name="Wall L."/>
            <person name="Tisa L."/>
            <person name="Woyke T."/>
        </authorList>
    </citation>
    <scope>NUCLEOTIDE SEQUENCE [LARGE SCALE GENOMIC DNA]</scope>
    <source>
        <strain evidence="3">DSM 45817 / CECT 9037 / EuI1c</strain>
    </source>
</reference>